<feature type="coiled-coil region" evidence="1">
    <location>
        <begin position="459"/>
        <end position="493"/>
    </location>
</feature>
<dbReference type="AlphaFoldDB" id="A0A2H0W2H8"/>
<evidence type="ECO:0000256" key="1">
    <source>
        <dbReference type="SAM" id="Coils"/>
    </source>
</evidence>
<proteinExistence type="predicted"/>
<feature type="coiled-coil region" evidence="1">
    <location>
        <begin position="204"/>
        <end position="231"/>
    </location>
</feature>
<dbReference type="InterPro" id="IPR027417">
    <property type="entry name" value="P-loop_NTPase"/>
</dbReference>
<protein>
    <recommendedName>
        <fullName evidence="3">RecF/RecN/SMC N-terminal domain-containing protein</fullName>
    </recommendedName>
</protein>
<comment type="caution">
    <text evidence="4">The sequence shown here is derived from an EMBL/GenBank/DDBJ whole genome shotgun (WGS) entry which is preliminary data.</text>
</comment>
<keyword evidence="1" id="KW-0175">Coiled coil</keyword>
<dbReference type="SUPFAM" id="SSF52540">
    <property type="entry name" value="P-loop containing nucleoside triphosphate hydrolases"/>
    <property type="match status" value="1"/>
</dbReference>
<feature type="domain" description="RecF/RecN/SMC N-terminal" evidence="3">
    <location>
        <begin position="2"/>
        <end position="750"/>
    </location>
</feature>
<dbReference type="Proteomes" id="UP000230935">
    <property type="component" value="Unassembled WGS sequence"/>
</dbReference>
<evidence type="ECO:0000313" key="5">
    <source>
        <dbReference type="Proteomes" id="UP000230935"/>
    </source>
</evidence>
<evidence type="ECO:0000256" key="2">
    <source>
        <dbReference type="SAM" id="MobiDB-lite"/>
    </source>
</evidence>
<dbReference type="PANTHER" id="PTHR43977">
    <property type="entry name" value="STRUCTURAL MAINTENANCE OF CHROMOSOMES PROTEIN 3"/>
    <property type="match status" value="1"/>
</dbReference>
<organism evidence="4 5">
    <name type="scientific">Candidatus Buchananbacteria bacterium CG10_big_fil_rev_8_21_14_0_10_42_9</name>
    <dbReference type="NCBI Taxonomy" id="1974526"/>
    <lineage>
        <taxon>Bacteria</taxon>
        <taxon>Candidatus Buchananiibacteriota</taxon>
    </lineage>
</organism>
<evidence type="ECO:0000259" key="3">
    <source>
        <dbReference type="Pfam" id="PF02463"/>
    </source>
</evidence>
<dbReference type="Gene3D" id="3.40.50.300">
    <property type="entry name" value="P-loop containing nucleotide triphosphate hydrolases"/>
    <property type="match status" value="2"/>
</dbReference>
<feature type="coiled-coil region" evidence="1">
    <location>
        <begin position="403"/>
        <end position="430"/>
    </location>
</feature>
<sequence length="766" mass="86525">MYLKKLEAHGFKSFANKITLEFPKPEKKPGGSHGIAAIVGPNGSGKSNIAEAVRWALGEQSIKALRGKKAEDVIFSGSDKKSRMSMAEVSLYFDNADKQIPIDYHEVVLTRRVYRTGESDYIINKNKTRLSDIQILLAKSNIGQRSYSIIGQGMIDSILIATPTERKEFFDEAVGVKEFQMKRDQSLKKLERTWDNLMQVEAILNEIEPRLRSLTRQVKRLEQREEVERNLRLFQHSYFGALWRQLQKERSELSPDAKKHAEGLKIKQAKLDQISNKLQRLEKADTPSDAIMSLQQEYQKKLESKNKLREEQLILENKIVIAKERVKMETSVMPTAEIISHLEEIEAEHKSFLAIASDKTPLQAIKEKVESIYFKVSNLLKSLKNPKAKAVNGGVDPALEKQKHKIDAELKILEDELSSFQKQIDEASKQQSSDKGAVFDLQREWQVIQRELNSLNAKASDVRVALAKVETRIEDLEREIKEETGSLDWLKNEGSTTPKESELSEIHKLKHQLELIGGIDPETVKEYKEIKERYDFLSGQANDLKKSSNELEQVILDLDDTIHQHFNKAFKTINEEFNKFFRTLFNGGKAELRLIKEEPSNKKTRSIGSGPEAGEDELEDSQAIAVEGDDEANEIKAFIKKIQSGKTIKGIDIITTPPGKKLAGIAMLSGGERAMASIALICAIISNNPSPFVVLDEVDAALDEANSIRYAAILDELSHKTQFITITHNRATMEKATMLYGVSMGEDGVSKLLSIDFEQAEKHVNR</sequence>
<dbReference type="EMBL" id="PEZZ01000034">
    <property type="protein sequence ID" value="PIS04830.1"/>
    <property type="molecule type" value="Genomic_DNA"/>
</dbReference>
<dbReference type="InterPro" id="IPR003395">
    <property type="entry name" value="RecF/RecN/SMC_N"/>
</dbReference>
<reference evidence="5" key="1">
    <citation type="submission" date="2017-09" db="EMBL/GenBank/DDBJ databases">
        <title>Depth-based differentiation of microbial function through sediment-hosted aquifers and enrichment of novel symbionts in the deep terrestrial subsurface.</title>
        <authorList>
            <person name="Probst A.J."/>
            <person name="Ladd B."/>
            <person name="Jarett J.K."/>
            <person name="Geller-Mcgrath D.E."/>
            <person name="Sieber C.M.K."/>
            <person name="Emerson J.B."/>
            <person name="Anantharaman K."/>
            <person name="Thomas B.C."/>
            <person name="Malmstrom R."/>
            <person name="Stieglmeier M."/>
            <person name="Klingl A."/>
            <person name="Woyke T."/>
            <person name="Ryan C.M."/>
            <person name="Banfield J.F."/>
        </authorList>
    </citation>
    <scope>NUCLEOTIDE SEQUENCE [LARGE SCALE GENOMIC DNA]</scope>
</reference>
<dbReference type="Pfam" id="PF02463">
    <property type="entry name" value="SMC_N"/>
    <property type="match status" value="1"/>
</dbReference>
<gene>
    <name evidence="4" type="ORF">COT81_04200</name>
</gene>
<name>A0A2H0W2H8_9BACT</name>
<feature type="region of interest" description="Disordered" evidence="2">
    <location>
        <begin position="596"/>
        <end position="619"/>
    </location>
</feature>
<feature type="coiled-coil region" evidence="1">
    <location>
        <begin position="264"/>
        <end position="325"/>
    </location>
</feature>
<accession>A0A2H0W2H8</accession>
<evidence type="ECO:0000313" key="4">
    <source>
        <dbReference type="EMBL" id="PIS04830.1"/>
    </source>
</evidence>
<dbReference type="Gene3D" id="1.10.287.1490">
    <property type="match status" value="1"/>
</dbReference>